<dbReference type="Proteomes" id="UP001341840">
    <property type="component" value="Unassembled WGS sequence"/>
</dbReference>
<sequence>MARRKSRMSIELGVQRDGPLVSYRTRSGWPYSRSNELISRRDRHASCAFV</sequence>
<reference evidence="1 2" key="1">
    <citation type="journal article" date="2023" name="Plants (Basel)">
        <title>Bridging the Gap: Combining Genomics and Transcriptomics Approaches to Understand Stylosanthes scabra, an Orphan Legume from the Brazilian Caatinga.</title>
        <authorList>
            <person name="Ferreira-Neto J.R.C."/>
            <person name="da Silva M.D."/>
            <person name="Binneck E."/>
            <person name="de Melo N.F."/>
            <person name="da Silva R.H."/>
            <person name="de Melo A.L.T.M."/>
            <person name="Pandolfi V."/>
            <person name="Bustamante F.O."/>
            <person name="Brasileiro-Vidal A.C."/>
            <person name="Benko-Iseppon A.M."/>
        </authorList>
    </citation>
    <scope>NUCLEOTIDE SEQUENCE [LARGE SCALE GENOMIC DNA]</scope>
    <source>
        <tissue evidence="1">Leaves</tissue>
    </source>
</reference>
<proteinExistence type="predicted"/>
<protein>
    <submittedName>
        <fullName evidence="1">Uncharacterized protein</fullName>
    </submittedName>
</protein>
<name>A0ABU6UK09_9FABA</name>
<evidence type="ECO:0000313" key="1">
    <source>
        <dbReference type="EMBL" id="MED6160183.1"/>
    </source>
</evidence>
<comment type="caution">
    <text evidence="1">The sequence shown here is derived from an EMBL/GenBank/DDBJ whole genome shotgun (WGS) entry which is preliminary data.</text>
</comment>
<organism evidence="1 2">
    <name type="scientific">Stylosanthes scabra</name>
    <dbReference type="NCBI Taxonomy" id="79078"/>
    <lineage>
        <taxon>Eukaryota</taxon>
        <taxon>Viridiplantae</taxon>
        <taxon>Streptophyta</taxon>
        <taxon>Embryophyta</taxon>
        <taxon>Tracheophyta</taxon>
        <taxon>Spermatophyta</taxon>
        <taxon>Magnoliopsida</taxon>
        <taxon>eudicotyledons</taxon>
        <taxon>Gunneridae</taxon>
        <taxon>Pentapetalae</taxon>
        <taxon>rosids</taxon>
        <taxon>fabids</taxon>
        <taxon>Fabales</taxon>
        <taxon>Fabaceae</taxon>
        <taxon>Papilionoideae</taxon>
        <taxon>50 kb inversion clade</taxon>
        <taxon>dalbergioids sensu lato</taxon>
        <taxon>Dalbergieae</taxon>
        <taxon>Pterocarpus clade</taxon>
        <taxon>Stylosanthes</taxon>
    </lineage>
</organism>
<dbReference type="EMBL" id="JASCZI010121153">
    <property type="protein sequence ID" value="MED6160183.1"/>
    <property type="molecule type" value="Genomic_DNA"/>
</dbReference>
<gene>
    <name evidence="1" type="ORF">PIB30_048912</name>
</gene>
<evidence type="ECO:0000313" key="2">
    <source>
        <dbReference type="Proteomes" id="UP001341840"/>
    </source>
</evidence>
<keyword evidence="2" id="KW-1185">Reference proteome</keyword>
<accession>A0ABU6UK09</accession>